<dbReference type="SUPFAM" id="SSF53448">
    <property type="entry name" value="Nucleotide-diphospho-sugar transferases"/>
    <property type="match status" value="1"/>
</dbReference>
<sequence>MNNPIFSIVVPIYNVEKYLPQCLESITRQAFKDYEVILVDDGSTDKCPDICDEFKVKESRCKVIHQTNKGLSGARNTGMGAATGRYIYFMDSDDTISSNLLDELQKILHKYEVDIIGFNATVIEANRRSVLSTGKCINKIEYGIEIAQKRVPLSTVPLYCYRRSFLLKEKLLFEEGIYYEDIFFTALAFFKNPTIYYMDKALYFYNKRGESITTSKVKIKNYCDLVKICNCLIDNTNIEQGSCLRNAYQNILKTYLMLSEEIYRMMELKDRKEGVISRINLMKKVRSQRKQVGLKSYAIACFPSLFYFIRGTRRMIRWQE</sequence>
<dbReference type="GO" id="GO:0016757">
    <property type="term" value="F:glycosyltransferase activity"/>
    <property type="evidence" value="ECO:0007669"/>
    <property type="project" value="UniProtKB-KW"/>
</dbReference>
<evidence type="ECO:0000313" key="4">
    <source>
        <dbReference type="EMBL" id="MUB65508.1"/>
    </source>
</evidence>
<dbReference type="PANTHER" id="PTHR22916">
    <property type="entry name" value="GLYCOSYLTRANSFERASE"/>
    <property type="match status" value="1"/>
</dbReference>
<dbReference type="InterPro" id="IPR001173">
    <property type="entry name" value="Glyco_trans_2-like"/>
</dbReference>
<keyword evidence="2" id="KW-0808">Transferase</keyword>
<dbReference type="RefSeq" id="WP_155560861.1">
    <property type="nucleotide sequence ID" value="NZ_CAXSXZ010000008.1"/>
</dbReference>
<proteinExistence type="predicted"/>
<name>A0AAW9WLL7_9FIRM</name>
<dbReference type="EMBL" id="WNME01000016">
    <property type="protein sequence ID" value="MUB65508.1"/>
    <property type="molecule type" value="Genomic_DNA"/>
</dbReference>
<dbReference type="PANTHER" id="PTHR22916:SF51">
    <property type="entry name" value="GLYCOSYLTRANSFERASE EPSH-RELATED"/>
    <property type="match status" value="1"/>
</dbReference>
<evidence type="ECO:0000259" key="3">
    <source>
        <dbReference type="Pfam" id="PF00535"/>
    </source>
</evidence>
<evidence type="ECO:0000256" key="2">
    <source>
        <dbReference type="ARBA" id="ARBA00022679"/>
    </source>
</evidence>
<dbReference type="AlphaFoldDB" id="A0AAW9WLL7"/>
<protein>
    <submittedName>
        <fullName evidence="4">Glycosyltransferase</fullName>
    </submittedName>
</protein>
<organism evidence="4 5">
    <name type="scientific">Hungatella hathewayi</name>
    <dbReference type="NCBI Taxonomy" id="154046"/>
    <lineage>
        <taxon>Bacteria</taxon>
        <taxon>Bacillati</taxon>
        <taxon>Bacillota</taxon>
        <taxon>Clostridia</taxon>
        <taxon>Lachnospirales</taxon>
        <taxon>Lachnospiraceae</taxon>
        <taxon>Hungatella</taxon>
    </lineage>
</organism>
<evidence type="ECO:0000256" key="1">
    <source>
        <dbReference type="ARBA" id="ARBA00022676"/>
    </source>
</evidence>
<dbReference type="CDD" id="cd00761">
    <property type="entry name" value="Glyco_tranf_GTA_type"/>
    <property type="match status" value="1"/>
</dbReference>
<dbReference type="Pfam" id="PF00535">
    <property type="entry name" value="Glycos_transf_2"/>
    <property type="match status" value="1"/>
</dbReference>
<dbReference type="Gene3D" id="3.90.550.10">
    <property type="entry name" value="Spore Coat Polysaccharide Biosynthesis Protein SpsA, Chain A"/>
    <property type="match status" value="1"/>
</dbReference>
<comment type="caution">
    <text evidence="4">The sequence shown here is derived from an EMBL/GenBank/DDBJ whole genome shotgun (WGS) entry which is preliminary data.</text>
</comment>
<gene>
    <name evidence="4" type="ORF">GNE07_21010</name>
</gene>
<keyword evidence="1" id="KW-0328">Glycosyltransferase</keyword>
<accession>A0AAW9WLL7</accession>
<feature type="domain" description="Glycosyltransferase 2-like" evidence="3">
    <location>
        <begin position="7"/>
        <end position="130"/>
    </location>
</feature>
<evidence type="ECO:0000313" key="5">
    <source>
        <dbReference type="Proteomes" id="UP000434223"/>
    </source>
</evidence>
<dbReference type="InterPro" id="IPR029044">
    <property type="entry name" value="Nucleotide-diphossugar_trans"/>
</dbReference>
<dbReference type="Proteomes" id="UP000434223">
    <property type="component" value="Unassembled WGS sequence"/>
</dbReference>
<reference evidence="4 5" key="1">
    <citation type="submission" date="2019-09" db="EMBL/GenBank/DDBJ databases">
        <title>Draft genome sequencing of Hungatella hathewayi 123Y-2.</title>
        <authorList>
            <person name="Lv Q."/>
            <person name="Li S."/>
        </authorList>
    </citation>
    <scope>NUCLEOTIDE SEQUENCE [LARGE SCALE GENOMIC DNA]</scope>
    <source>
        <strain evidence="4 5">123Y-2</strain>
    </source>
</reference>